<dbReference type="OrthoDB" id="10497353at2759"/>
<name>A0A9E7JV84_9LILI</name>
<feature type="non-terminal residue" evidence="1">
    <location>
        <position position="1"/>
    </location>
</feature>
<keyword evidence="2" id="KW-1185">Reference proteome</keyword>
<protein>
    <submittedName>
        <fullName evidence="1">Uncharacterized protein</fullName>
    </submittedName>
</protein>
<sequence length="85" mass="9494">ATPLPLERSCKPVISAAFRFPQSAVVITYCPTIMTRYAVSGREGEEPAGGPSNPWGSRMRYVDGSYDFFSTFDDIVFLCFQCRDI</sequence>
<evidence type="ECO:0000313" key="1">
    <source>
        <dbReference type="EMBL" id="URD93704.1"/>
    </source>
</evidence>
<evidence type="ECO:0000313" key="2">
    <source>
        <dbReference type="Proteomes" id="UP001055439"/>
    </source>
</evidence>
<reference evidence="1" key="1">
    <citation type="submission" date="2022-05" db="EMBL/GenBank/DDBJ databases">
        <title>The Musa troglodytarum L. genome provides insights into the mechanism of non-climacteric behaviour and enrichment of carotenoids.</title>
        <authorList>
            <person name="Wang J."/>
        </authorList>
    </citation>
    <scope>NUCLEOTIDE SEQUENCE</scope>
    <source>
        <tissue evidence="1">Leaf</tissue>
    </source>
</reference>
<accession>A0A9E7JV84</accession>
<dbReference type="AlphaFoldDB" id="A0A9E7JV84"/>
<proteinExistence type="predicted"/>
<dbReference type="Proteomes" id="UP001055439">
    <property type="component" value="Chromosome 3"/>
</dbReference>
<organism evidence="1 2">
    <name type="scientific">Musa troglodytarum</name>
    <name type="common">fe'i banana</name>
    <dbReference type="NCBI Taxonomy" id="320322"/>
    <lineage>
        <taxon>Eukaryota</taxon>
        <taxon>Viridiplantae</taxon>
        <taxon>Streptophyta</taxon>
        <taxon>Embryophyta</taxon>
        <taxon>Tracheophyta</taxon>
        <taxon>Spermatophyta</taxon>
        <taxon>Magnoliopsida</taxon>
        <taxon>Liliopsida</taxon>
        <taxon>Zingiberales</taxon>
        <taxon>Musaceae</taxon>
        <taxon>Musa</taxon>
    </lineage>
</organism>
<gene>
    <name evidence="1" type="ORF">MUK42_00971</name>
</gene>
<dbReference type="EMBL" id="CP097505">
    <property type="protein sequence ID" value="URD93704.1"/>
    <property type="molecule type" value="Genomic_DNA"/>
</dbReference>